<evidence type="ECO:0000256" key="5">
    <source>
        <dbReference type="SAM" id="Phobius"/>
    </source>
</evidence>
<sequence>MHSQLILLPVLVQVLLTLALYVSLNIAKVRAAKAGHVNEQRRGLHDDAWPDYVLKINNCIRNQFEVPVLFYVLAISLAVIDAVNFSVLTCSWLFVFSRLAHAYVHTGSNYVPVRRKIFTFSVIMVLVMALILASSLWQS</sequence>
<comment type="subcellular location">
    <subcellularLocation>
        <location evidence="1">Membrane</location>
    </subcellularLocation>
</comment>
<evidence type="ECO:0000256" key="3">
    <source>
        <dbReference type="ARBA" id="ARBA00022989"/>
    </source>
</evidence>
<evidence type="ECO:0000256" key="2">
    <source>
        <dbReference type="ARBA" id="ARBA00022692"/>
    </source>
</evidence>
<dbReference type="RefSeq" id="WP_184461500.1">
    <property type="nucleotide sequence ID" value="NZ_JACHHW010000002.1"/>
</dbReference>
<keyword evidence="2 5" id="KW-0812">Transmembrane</keyword>
<keyword evidence="7" id="KW-1185">Reference proteome</keyword>
<evidence type="ECO:0000313" key="6">
    <source>
        <dbReference type="EMBL" id="MBB5186746.1"/>
    </source>
</evidence>
<feature type="transmembrane region" description="Helical" evidence="5">
    <location>
        <begin position="68"/>
        <end position="96"/>
    </location>
</feature>
<dbReference type="SUPFAM" id="SSF161084">
    <property type="entry name" value="MAPEG domain-like"/>
    <property type="match status" value="1"/>
</dbReference>
<accession>A0A840R2I1</accession>
<evidence type="ECO:0000313" key="7">
    <source>
        <dbReference type="Proteomes" id="UP000536640"/>
    </source>
</evidence>
<dbReference type="Pfam" id="PF01124">
    <property type="entry name" value="MAPEG"/>
    <property type="match status" value="1"/>
</dbReference>
<name>A0A840R2I1_9GAMM</name>
<proteinExistence type="predicted"/>
<gene>
    <name evidence="6" type="ORF">HNQ57_001007</name>
</gene>
<dbReference type="InterPro" id="IPR023352">
    <property type="entry name" value="MAPEG-like_dom_sf"/>
</dbReference>
<dbReference type="AlphaFoldDB" id="A0A840R2I1"/>
<reference evidence="6 7" key="1">
    <citation type="submission" date="2020-08" db="EMBL/GenBank/DDBJ databases">
        <title>Genomic Encyclopedia of Type Strains, Phase IV (KMG-IV): sequencing the most valuable type-strain genomes for metagenomic binning, comparative biology and taxonomic classification.</title>
        <authorList>
            <person name="Goeker M."/>
        </authorList>
    </citation>
    <scope>NUCLEOTIDE SEQUENCE [LARGE SCALE GENOMIC DNA]</scope>
    <source>
        <strain evidence="6 7">DSM 25701</strain>
    </source>
</reference>
<dbReference type="Proteomes" id="UP000536640">
    <property type="component" value="Unassembled WGS sequence"/>
</dbReference>
<comment type="caution">
    <text evidence="6">The sequence shown here is derived from an EMBL/GenBank/DDBJ whole genome shotgun (WGS) entry which is preliminary data.</text>
</comment>
<evidence type="ECO:0008006" key="8">
    <source>
        <dbReference type="Google" id="ProtNLM"/>
    </source>
</evidence>
<dbReference type="EMBL" id="JACHHW010000002">
    <property type="protein sequence ID" value="MBB5186746.1"/>
    <property type="molecule type" value="Genomic_DNA"/>
</dbReference>
<keyword evidence="3 5" id="KW-1133">Transmembrane helix</keyword>
<dbReference type="GO" id="GO:0016020">
    <property type="term" value="C:membrane"/>
    <property type="evidence" value="ECO:0007669"/>
    <property type="project" value="UniProtKB-SubCell"/>
</dbReference>
<keyword evidence="4 5" id="KW-0472">Membrane</keyword>
<evidence type="ECO:0000256" key="4">
    <source>
        <dbReference type="ARBA" id="ARBA00023136"/>
    </source>
</evidence>
<organism evidence="6 7">
    <name type="scientific">Zhongshania antarctica</name>
    <dbReference type="NCBI Taxonomy" id="641702"/>
    <lineage>
        <taxon>Bacteria</taxon>
        <taxon>Pseudomonadati</taxon>
        <taxon>Pseudomonadota</taxon>
        <taxon>Gammaproteobacteria</taxon>
        <taxon>Cellvibrionales</taxon>
        <taxon>Spongiibacteraceae</taxon>
        <taxon>Zhongshania</taxon>
    </lineage>
</organism>
<evidence type="ECO:0000256" key="1">
    <source>
        <dbReference type="ARBA" id="ARBA00004370"/>
    </source>
</evidence>
<dbReference type="Gene3D" id="1.20.120.550">
    <property type="entry name" value="Membrane associated eicosanoid/glutathione metabolism-like domain"/>
    <property type="match status" value="1"/>
</dbReference>
<dbReference type="InterPro" id="IPR001129">
    <property type="entry name" value="Membr-assoc_MAPEG"/>
</dbReference>
<protein>
    <recommendedName>
        <fullName evidence="8">MAPEG family protein</fullName>
    </recommendedName>
</protein>
<feature type="transmembrane region" description="Helical" evidence="5">
    <location>
        <begin position="117"/>
        <end position="137"/>
    </location>
</feature>